<protein>
    <recommendedName>
        <fullName evidence="4">WD40 repeat-like protein</fullName>
    </recommendedName>
</protein>
<sequence length="334" mass="36761">MLTVGQMTEAMLCSGLSRLATDSRAFPATRLKQFAAAGEMTTSCLSATATANSNSTNEVGSITSVLANQNQRHVSSLDLRGNLLICSAGNVLRPIFTLLVDVREVRAVHFLDRHTILATAIHEGQCILVDVLSPSKPLWRRRLRHRIGESAISRDCRYLSITNLASAVQVYEVIPTGVRLLHEFSSPTKTSNNFPLQTCFAEAGSLVLAGSDNGEVRAWDLRSGKKTLFNHPFVTRPPKAVVDDWFKAYQHILHHTTITSQDGRASGGLIQGTVKVVVVIILLVMFECRLMARPLEIMCHKVLPDCIVTTEPIHLIYNICFSLFLRAAITRVDG</sequence>
<dbReference type="KEGG" id="adl:AURDEDRAFT_131824"/>
<dbReference type="InParanoid" id="J0WMV6"/>
<dbReference type="InterPro" id="IPR001680">
    <property type="entry name" value="WD40_rpt"/>
</dbReference>
<dbReference type="InterPro" id="IPR015943">
    <property type="entry name" value="WD40/YVTN_repeat-like_dom_sf"/>
</dbReference>
<name>J0WMV6_AURST</name>
<dbReference type="Gene3D" id="2.130.10.10">
    <property type="entry name" value="YVTN repeat-like/Quinoprotein amine dehydrogenase"/>
    <property type="match status" value="1"/>
</dbReference>
<evidence type="ECO:0000313" key="3">
    <source>
        <dbReference type="Proteomes" id="UP000006514"/>
    </source>
</evidence>
<dbReference type="Proteomes" id="UP000006514">
    <property type="component" value="Unassembled WGS sequence"/>
</dbReference>
<dbReference type="AlphaFoldDB" id="J0WMV6"/>
<evidence type="ECO:0000256" key="1">
    <source>
        <dbReference type="PROSITE-ProRule" id="PRU00221"/>
    </source>
</evidence>
<proteinExistence type="predicted"/>
<dbReference type="eggNOG" id="ENOG502T23Q">
    <property type="taxonomic scope" value="Eukaryota"/>
</dbReference>
<dbReference type="SUPFAM" id="SSF50978">
    <property type="entry name" value="WD40 repeat-like"/>
    <property type="match status" value="1"/>
</dbReference>
<evidence type="ECO:0000313" key="2">
    <source>
        <dbReference type="EMBL" id="EJD33160.1"/>
    </source>
</evidence>
<dbReference type="EMBL" id="JH688400">
    <property type="protein sequence ID" value="EJD33160.1"/>
    <property type="molecule type" value="Genomic_DNA"/>
</dbReference>
<organism evidence="2 3">
    <name type="scientific">Auricularia subglabra (strain TFB-10046 / SS5)</name>
    <name type="common">White-rot fungus</name>
    <name type="synonym">Auricularia delicata (strain TFB10046)</name>
    <dbReference type="NCBI Taxonomy" id="717982"/>
    <lineage>
        <taxon>Eukaryota</taxon>
        <taxon>Fungi</taxon>
        <taxon>Dikarya</taxon>
        <taxon>Basidiomycota</taxon>
        <taxon>Agaricomycotina</taxon>
        <taxon>Agaricomycetes</taxon>
        <taxon>Auriculariales</taxon>
        <taxon>Auriculariaceae</taxon>
        <taxon>Auricularia</taxon>
    </lineage>
</organism>
<keyword evidence="1" id="KW-0853">WD repeat</keyword>
<dbReference type="PROSITE" id="PS50082">
    <property type="entry name" value="WD_REPEATS_2"/>
    <property type="match status" value="1"/>
</dbReference>
<accession>J0WMV6</accession>
<dbReference type="OrthoDB" id="3238562at2759"/>
<reference evidence="3" key="1">
    <citation type="journal article" date="2012" name="Science">
        <title>The Paleozoic origin of enzymatic lignin decomposition reconstructed from 31 fungal genomes.</title>
        <authorList>
            <person name="Floudas D."/>
            <person name="Binder M."/>
            <person name="Riley R."/>
            <person name="Barry K."/>
            <person name="Blanchette R.A."/>
            <person name="Henrissat B."/>
            <person name="Martinez A.T."/>
            <person name="Otillar R."/>
            <person name="Spatafora J.W."/>
            <person name="Yadav J.S."/>
            <person name="Aerts A."/>
            <person name="Benoit I."/>
            <person name="Boyd A."/>
            <person name="Carlson A."/>
            <person name="Copeland A."/>
            <person name="Coutinho P.M."/>
            <person name="de Vries R.P."/>
            <person name="Ferreira P."/>
            <person name="Findley K."/>
            <person name="Foster B."/>
            <person name="Gaskell J."/>
            <person name="Glotzer D."/>
            <person name="Gorecki P."/>
            <person name="Heitman J."/>
            <person name="Hesse C."/>
            <person name="Hori C."/>
            <person name="Igarashi K."/>
            <person name="Jurgens J.A."/>
            <person name="Kallen N."/>
            <person name="Kersten P."/>
            <person name="Kohler A."/>
            <person name="Kuees U."/>
            <person name="Kumar T.K.A."/>
            <person name="Kuo A."/>
            <person name="LaButti K."/>
            <person name="Larrondo L.F."/>
            <person name="Lindquist E."/>
            <person name="Ling A."/>
            <person name="Lombard V."/>
            <person name="Lucas S."/>
            <person name="Lundell T."/>
            <person name="Martin R."/>
            <person name="McLaughlin D.J."/>
            <person name="Morgenstern I."/>
            <person name="Morin E."/>
            <person name="Murat C."/>
            <person name="Nagy L.G."/>
            <person name="Nolan M."/>
            <person name="Ohm R.A."/>
            <person name="Patyshakuliyeva A."/>
            <person name="Rokas A."/>
            <person name="Ruiz-Duenas F.J."/>
            <person name="Sabat G."/>
            <person name="Salamov A."/>
            <person name="Samejima M."/>
            <person name="Schmutz J."/>
            <person name="Slot J.C."/>
            <person name="St John F."/>
            <person name="Stenlid J."/>
            <person name="Sun H."/>
            <person name="Sun S."/>
            <person name="Syed K."/>
            <person name="Tsang A."/>
            <person name="Wiebenga A."/>
            <person name="Young D."/>
            <person name="Pisabarro A."/>
            <person name="Eastwood D.C."/>
            <person name="Martin F."/>
            <person name="Cullen D."/>
            <person name="Grigoriev I.V."/>
            <person name="Hibbett D.S."/>
        </authorList>
    </citation>
    <scope>NUCLEOTIDE SEQUENCE [LARGE SCALE GENOMIC DNA]</scope>
    <source>
        <strain evidence="3">TFB10046</strain>
    </source>
</reference>
<keyword evidence="3" id="KW-1185">Reference proteome</keyword>
<evidence type="ECO:0008006" key="4">
    <source>
        <dbReference type="Google" id="ProtNLM"/>
    </source>
</evidence>
<dbReference type="InterPro" id="IPR036322">
    <property type="entry name" value="WD40_repeat_dom_sf"/>
</dbReference>
<feature type="repeat" description="WD" evidence="1">
    <location>
        <begin position="200"/>
        <end position="229"/>
    </location>
</feature>
<gene>
    <name evidence="2" type="ORF">AURDEDRAFT_131824</name>
</gene>